<keyword evidence="1" id="KW-0175">Coiled coil</keyword>
<proteinExistence type="predicted"/>
<dbReference type="AlphaFoldDB" id="A0A3N4J0Y5"/>
<sequence length="676" mass="76273">MLTQPTAGGTSKKGSARIVYRYNCHTCNVHFSSCSDLGDHHLAFHRPLNCTYLPNSPPTPSCTTGQETNLFPDIVSYDTVEPVLHCLELGCSCPRFEFSSAPHSSEACTGSARKPNLDGPPGDTFSGGESDGDFDIETTEIKLVPMSGKDQHSMKKRFNKGKFGLKQKLRDEAAGRDLEFFKAYEAADRNIFGQQRFEELEDKTDAGLAPKLAAGDEPPGKKHKVKPLSSEKEKARLDSWKREVGLRDLQKEKKEQDKELQDAIESLIFDTGFDLAEREREKKRELKARKENSKLYFEDIIEDIALDHEQKVAESESQDLRKTLGKKMIQSLGRQRDEDMADEIAFDHLQGAAERSQEHKRRGEGKKQERHLNRINFDETVDNAALDHLQIVEERDQEHLRRTVGARETRTLAARHWEDVAETGALDYLQEIDEREREMGRGAIGREQNRRLARMATEDGIEEAVMGHLQGVTERAEEYTRHQDGRRQTRTIARDLVDTTIEDTINNLQRKPKKPRAMGAGFSDLPETRESDDAKRSAAFLMRFQGQASFTGTDGDHPVTQAPQEHARKAASPTNVYPVFQSPGKRRWEDEEALAQPEQTMEGPSSVTGSSGTTRRTKRPKNSKQLEYDAMVDEMVKKFEVSKRSGKNPNVSIHLLPPIFSLPSFSTLLQPGGLNE</sequence>
<protein>
    <recommendedName>
        <fullName evidence="3">C2H2-type domain-containing protein</fullName>
    </recommendedName>
</protein>
<evidence type="ECO:0000256" key="1">
    <source>
        <dbReference type="SAM" id="Coils"/>
    </source>
</evidence>
<organism evidence="4 5">
    <name type="scientific">Choiromyces venosus 120613-1</name>
    <dbReference type="NCBI Taxonomy" id="1336337"/>
    <lineage>
        <taxon>Eukaryota</taxon>
        <taxon>Fungi</taxon>
        <taxon>Dikarya</taxon>
        <taxon>Ascomycota</taxon>
        <taxon>Pezizomycotina</taxon>
        <taxon>Pezizomycetes</taxon>
        <taxon>Pezizales</taxon>
        <taxon>Tuberaceae</taxon>
        <taxon>Choiromyces</taxon>
    </lineage>
</organism>
<feature type="compositionally biased region" description="Low complexity" evidence="2">
    <location>
        <begin position="603"/>
        <end position="614"/>
    </location>
</feature>
<gene>
    <name evidence="4" type="ORF">L873DRAFT_1848956</name>
</gene>
<reference evidence="4 5" key="1">
    <citation type="journal article" date="2018" name="Nat. Ecol. Evol.">
        <title>Pezizomycetes genomes reveal the molecular basis of ectomycorrhizal truffle lifestyle.</title>
        <authorList>
            <person name="Murat C."/>
            <person name="Payen T."/>
            <person name="Noel B."/>
            <person name="Kuo A."/>
            <person name="Morin E."/>
            <person name="Chen J."/>
            <person name="Kohler A."/>
            <person name="Krizsan K."/>
            <person name="Balestrini R."/>
            <person name="Da Silva C."/>
            <person name="Montanini B."/>
            <person name="Hainaut M."/>
            <person name="Levati E."/>
            <person name="Barry K.W."/>
            <person name="Belfiori B."/>
            <person name="Cichocki N."/>
            <person name="Clum A."/>
            <person name="Dockter R.B."/>
            <person name="Fauchery L."/>
            <person name="Guy J."/>
            <person name="Iotti M."/>
            <person name="Le Tacon F."/>
            <person name="Lindquist E.A."/>
            <person name="Lipzen A."/>
            <person name="Malagnac F."/>
            <person name="Mello A."/>
            <person name="Molinier V."/>
            <person name="Miyauchi S."/>
            <person name="Poulain J."/>
            <person name="Riccioni C."/>
            <person name="Rubini A."/>
            <person name="Sitrit Y."/>
            <person name="Splivallo R."/>
            <person name="Traeger S."/>
            <person name="Wang M."/>
            <person name="Zifcakova L."/>
            <person name="Wipf D."/>
            <person name="Zambonelli A."/>
            <person name="Paolocci F."/>
            <person name="Nowrousian M."/>
            <person name="Ottonello S."/>
            <person name="Baldrian P."/>
            <person name="Spatafora J.W."/>
            <person name="Henrissat B."/>
            <person name="Nagy L.G."/>
            <person name="Aury J.M."/>
            <person name="Wincker P."/>
            <person name="Grigoriev I.V."/>
            <person name="Bonfante P."/>
            <person name="Martin F.M."/>
        </authorList>
    </citation>
    <scope>NUCLEOTIDE SEQUENCE [LARGE SCALE GENOMIC DNA]</scope>
    <source>
        <strain evidence="4 5">120613-1</strain>
    </source>
</reference>
<accession>A0A3N4J0Y5</accession>
<dbReference type="EMBL" id="ML120540">
    <property type="protein sequence ID" value="RPA90120.1"/>
    <property type="molecule type" value="Genomic_DNA"/>
</dbReference>
<feature type="region of interest" description="Disordered" evidence="2">
    <location>
        <begin position="209"/>
        <end position="237"/>
    </location>
</feature>
<keyword evidence="5" id="KW-1185">Reference proteome</keyword>
<feature type="domain" description="C2H2-type" evidence="3">
    <location>
        <begin position="24"/>
        <end position="45"/>
    </location>
</feature>
<dbReference type="OrthoDB" id="5391356at2759"/>
<evidence type="ECO:0000256" key="2">
    <source>
        <dbReference type="SAM" id="MobiDB-lite"/>
    </source>
</evidence>
<evidence type="ECO:0000259" key="3">
    <source>
        <dbReference type="PROSITE" id="PS00028"/>
    </source>
</evidence>
<dbReference type="Proteomes" id="UP000276215">
    <property type="component" value="Unassembled WGS sequence"/>
</dbReference>
<dbReference type="PROSITE" id="PS00028">
    <property type="entry name" value="ZINC_FINGER_C2H2_1"/>
    <property type="match status" value="1"/>
</dbReference>
<dbReference type="InterPro" id="IPR013087">
    <property type="entry name" value="Znf_C2H2_type"/>
</dbReference>
<feature type="region of interest" description="Disordered" evidence="2">
    <location>
        <begin position="548"/>
        <end position="627"/>
    </location>
</feature>
<feature type="region of interest" description="Disordered" evidence="2">
    <location>
        <begin position="107"/>
        <end position="133"/>
    </location>
</feature>
<feature type="region of interest" description="Disordered" evidence="2">
    <location>
        <begin position="508"/>
        <end position="534"/>
    </location>
</feature>
<evidence type="ECO:0000313" key="4">
    <source>
        <dbReference type="EMBL" id="RPA90120.1"/>
    </source>
</evidence>
<name>A0A3N4J0Y5_9PEZI</name>
<evidence type="ECO:0000313" key="5">
    <source>
        <dbReference type="Proteomes" id="UP000276215"/>
    </source>
</evidence>
<feature type="region of interest" description="Disordered" evidence="2">
    <location>
        <begin position="351"/>
        <end position="371"/>
    </location>
</feature>
<feature type="coiled-coil region" evidence="1">
    <location>
        <begin position="246"/>
        <end position="293"/>
    </location>
</feature>